<dbReference type="SUPFAM" id="SSF52540">
    <property type="entry name" value="P-loop containing nucleoside triphosphate hydrolases"/>
    <property type="match status" value="1"/>
</dbReference>
<dbReference type="PROSITE" id="PS00211">
    <property type="entry name" value="ABC_TRANSPORTER_1"/>
    <property type="match status" value="1"/>
</dbReference>
<dbReference type="InterPro" id="IPR003593">
    <property type="entry name" value="AAA+_ATPase"/>
</dbReference>
<dbReference type="Gene3D" id="3.40.50.300">
    <property type="entry name" value="P-loop containing nucleotide triphosphate hydrolases"/>
    <property type="match status" value="1"/>
</dbReference>
<evidence type="ECO:0000313" key="6">
    <source>
        <dbReference type="Proteomes" id="UP000199664"/>
    </source>
</evidence>
<evidence type="ECO:0000313" key="5">
    <source>
        <dbReference type="EMBL" id="SEK98016.1"/>
    </source>
</evidence>
<dbReference type="STRING" id="1036779.SAMN04515666_102522"/>
<dbReference type="AlphaFoldDB" id="A0A1H7LGJ9"/>
<dbReference type="Proteomes" id="UP000199664">
    <property type="component" value="Unassembled WGS sequence"/>
</dbReference>
<keyword evidence="6" id="KW-1185">Reference proteome</keyword>
<dbReference type="OrthoDB" id="9810077at2"/>
<dbReference type="SMART" id="SM00382">
    <property type="entry name" value="AAA"/>
    <property type="match status" value="1"/>
</dbReference>
<dbReference type="PANTHER" id="PTHR42794:SF2">
    <property type="entry name" value="ABC TRANSPORTER ATP-BINDING PROTEIN"/>
    <property type="match status" value="1"/>
</dbReference>
<keyword evidence="3 5" id="KW-0067">ATP-binding</keyword>
<evidence type="ECO:0000259" key="4">
    <source>
        <dbReference type="PROSITE" id="PS50893"/>
    </source>
</evidence>
<dbReference type="InterPro" id="IPR003439">
    <property type="entry name" value="ABC_transporter-like_ATP-bd"/>
</dbReference>
<dbReference type="GO" id="GO:0005524">
    <property type="term" value="F:ATP binding"/>
    <property type="evidence" value="ECO:0007669"/>
    <property type="project" value="UniProtKB-KW"/>
</dbReference>
<keyword evidence="2" id="KW-0547">Nucleotide-binding</keyword>
<proteinExistence type="inferred from homology"/>
<dbReference type="Pfam" id="PF00005">
    <property type="entry name" value="ABC_tran"/>
    <property type="match status" value="1"/>
</dbReference>
<dbReference type="PANTHER" id="PTHR42794">
    <property type="entry name" value="HEMIN IMPORT ATP-BINDING PROTEIN HMUV"/>
    <property type="match status" value="1"/>
</dbReference>
<organism evidence="5 6">
    <name type="scientific">Bosea lupini</name>
    <dbReference type="NCBI Taxonomy" id="1036779"/>
    <lineage>
        <taxon>Bacteria</taxon>
        <taxon>Pseudomonadati</taxon>
        <taxon>Pseudomonadota</taxon>
        <taxon>Alphaproteobacteria</taxon>
        <taxon>Hyphomicrobiales</taxon>
        <taxon>Boseaceae</taxon>
        <taxon>Bosea</taxon>
    </lineage>
</organism>
<evidence type="ECO:0000256" key="1">
    <source>
        <dbReference type="ARBA" id="ARBA00005417"/>
    </source>
</evidence>
<name>A0A1H7LGJ9_9HYPH</name>
<accession>A0A1H7LGJ9</accession>
<protein>
    <submittedName>
        <fullName evidence="5">Iron complex transport system ATP-binding protein</fullName>
    </submittedName>
</protein>
<dbReference type="CDD" id="cd03214">
    <property type="entry name" value="ABC_Iron-Siderophores_B12_Hemin"/>
    <property type="match status" value="1"/>
</dbReference>
<reference evidence="6" key="1">
    <citation type="submission" date="2016-10" db="EMBL/GenBank/DDBJ databases">
        <authorList>
            <person name="Varghese N."/>
            <person name="Submissions S."/>
        </authorList>
    </citation>
    <scope>NUCLEOTIDE SEQUENCE [LARGE SCALE GENOMIC DNA]</scope>
    <source>
        <strain evidence="6">LMG 26383,CCUG 61248,R- 45681</strain>
    </source>
</reference>
<gene>
    <name evidence="5" type="ORF">SAMN04515666_102522</name>
</gene>
<dbReference type="InterPro" id="IPR027417">
    <property type="entry name" value="P-loop_NTPase"/>
</dbReference>
<sequence>MVKRLTLNDVGVAYGKRRILDGITTPTMAGGEVVAVIGPNAAGKSSLFRRIAGLIPGTGKVQVESTTGKTPCYLPQDTAVNAVLTVYESILLARKQGGSWGVGDDELAAIDEALHALDIADLAFRGLGELSGGQRQLVSIAQTLVRRPEIMLLDEPTSALDLHRQFEVLSLVGRLARERQICVLIAIHDLNQALRIADKVMVLSQGRLAAFGAPREIITPALLEEVYGVVARVEANEGETPFIVVHGSARRHSRGETPLAPAQAAE</sequence>
<dbReference type="PROSITE" id="PS50893">
    <property type="entry name" value="ABC_TRANSPORTER_2"/>
    <property type="match status" value="1"/>
</dbReference>
<dbReference type="GO" id="GO:0016887">
    <property type="term" value="F:ATP hydrolysis activity"/>
    <property type="evidence" value="ECO:0007669"/>
    <property type="project" value="InterPro"/>
</dbReference>
<comment type="similarity">
    <text evidence="1">Belongs to the ABC transporter superfamily.</text>
</comment>
<evidence type="ECO:0000256" key="2">
    <source>
        <dbReference type="ARBA" id="ARBA00022741"/>
    </source>
</evidence>
<dbReference type="InterPro" id="IPR017871">
    <property type="entry name" value="ABC_transporter-like_CS"/>
</dbReference>
<feature type="domain" description="ABC transporter" evidence="4">
    <location>
        <begin position="5"/>
        <end position="230"/>
    </location>
</feature>
<evidence type="ECO:0000256" key="3">
    <source>
        <dbReference type="ARBA" id="ARBA00022840"/>
    </source>
</evidence>
<dbReference type="EMBL" id="FOAN01000002">
    <property type="protein sequence ID" value="SEK98016.1"/>
    <property type="molecule type" value="Genomic_DNA"/>
</dbReference>